<gene>
    <name evidence="1" type="ORF">SAMN05661077_0881</name>
</gene>
<name>A0A1G5C3Y0_9GAMM</name>
<evidence type="ECO:0000313" key="2">
    <source>
        <dbReference type="Proteomes" id="UP000183104"/>
    </source>
</evidence>
<dbReference type="RefSeq" id="WP_176758723.1">
    <property type="nucleotide sequence ID" value="NZ_FMUN01000002.1"/>
</dbReference>
<keyword evidence="2" id="KW-1185">Reference proteome</keyword>
<accession>A0A1G5C3Y0</accession>
<organism evidence="1 2">
    <name type="scientific">Thiohalorhabdus denitrificans</name>
    <dbReference type="NCBI Taxonomy" id="381306"/>
    <lineage>
        <taxon>Bacteria</taxon>
        <taxon>Pseudomonadati</taxon>
        <taxon>Pseudomonadota</taxon>
        <taxon>Gammaproteobacteria</taxon>
        <taxon>Thiohalorhabdales</taxon>
        <taxon>Thiohalorhabdaceae</taxon>
        <taxon>Thiohalorhabdus</taxon>
    </lineage>
</organism>
<protein>
    <recommendedName>
        <fullName evidence="3">DUF3096 domain-containing protein</fullName>
    </recommendedName>
</protein>
<dbReference type="Proteomes" id="UP000183104">
    <property type="component" value="Unassembled WGS sequence"/>
</dbReference>
<dbReference type="EMBL" id="FMUN01000002">
    <property type="protein sequence ID" value="SCX97027.1"/>
    <property type="molecule type" value="Genomic_DNA"/>
</dbReference>
<dbReference type="AlphaFoldDB" id="A0A1G5C3Y0"/>
<sequence>MGIYIQLEPLLALIAGIAALVVPPKLGTRIIAVYLVTIAVLQLLDIN</sequence>
<evidence type="ECO:0008006" key="3">
    <source>
        <dbReference type="Google" id="ProtNLM"/>
    </source>
</evidence>
<dbReference type="InterPro" id="IPR021446">
    <property type="entry name" value="DUF3096"/>
</dbReference>
<evidence type="ECO:0000313" key="1">
    <source>
        <dbReference type="EMBL" id="SCX97027.1"/>
    </source>
</evidence>
<proteinExistence type="predicted"/>
<dbReference type="Pfam" id="PF11295">
    <property type="entry name" value="DUF3096"/>
    <property type="match status" value="1"/>
</dbReference>
<reference evidence="2" key="1">
    <citation type="submission" date="2016-10" db="EMBL/GenBank/DDBJ databases">
        <authorList>
            <person name="Varghese N."/>
        </authorList>
    </citation>
    <scope>NUCLEOTIDE SEQUENCE [LARGE SCALE GENOMIC DNA]</scope>
    <source>
        <strain evidence="2">HL 19</strain>
    </source>
</reference>